<dbReference type="InterPro" id="IPR017926">
    <property type="entry name" value="GATASE"/>
</dbReference>
<comment type="function">
    <text evidence="10">IGPS catalyzes the conversion of PRFAR and glutamine to IGP, AICAR and glutamate. The HisH subunit catalyzes the hydrolysis of glutamine to glutamate and ammonia as part of the synthesis of IGP and AICAR. The resulting ammonia molecule is channeled to the active site of HisF.</text>
</comment>
<evidence type="ECO:0000256" key="5">
    <source>
        <dbReference type="ARBA" id="ARBA00022962"/>
    </source>
</evidence>
<comment type="catalytic activity">
    <reaction evidence="8 10">
        <text>5-[(5-phospho-1-deoxy-D-ribulos-1-ylimino)methylamino]-1-(5-phospho-beta-D-ribosyl)imidazole-4-carboxamide + L-glutamine = D-erythro-1-(imidazol-4-yl)glycerol 3-phosphate + 5-amino-1-(5-phospho-beta-D-ribosyl)imidazole-4-carboxamide + L-glutamate + H(+)</text>
        <dbReference type="Rhea" id="RHEA:24793"/>
        <dbReference type="ChEBI" id="CHEBI:15378"/>
        <dbReference type="ChEBI" id="CHEBI:29985"/>
        <dbReference type="ChEBI" id="CHEBI:58278"/>
        <dbReference type="ChEBI" id="CHEBI:58359"/>
        <dbReference type="ChEBI" id="CHEBI:58475"/>
        <dbReference type="ChEBI" id="CHEBI:58525"/>
        <dbReference type="EC" id="4.3.2.10"/>
    </reaction>
</comment>
<protein>
    <recommendedName>
        <fullName evidence="10">Imidazole glycerol phosphate synthase subunit HisH</fullName>
        <ecNumber evidence="10">4.3.2.10</ecNumber>
    </recommendedName>
    <alternativeName>
        <fullName evidence="10">IGP synthase glutaminase subunit</fullName>
        <ecNumber evidence="10">3.5.1.2</ecNumber>
    </alternativeName>
    <alternativeName>
        <fullName evidence="10">IGP synthase subunit HisH</fullName>
    </alternativeName>
    <alternativeName>
        <fullName evidence="10">ImGP synthase subunit HisH</fullName>
        <shortName evidence="10">IGPS subunit HisH</shortName>
    </alternativeName>
</protein>
<evidence type="ECO:0000256" key="11">
    <source>
        <dbReference type="PIRSR" id="PIRSR000495-1"/>
    </source>
</evidence>
<evidence type="ECO:0000256" key="2">
    <source>
        <dbReference type="ARBA" id="ARBA00011152"/>
    </source>
</evidence>
<keyword evidence="3 10" id="KW-0028">Amino-acid biosynthesis</keyword>
<dbReference type="EC" id="4.3.2.10" evidence="10"/>
<dbReference type="SMR" id="A0A832TQJ5"/>
<name>A0A832TQJ5_9CREN</name>
<dbReference type="NCBIfam" id="TIGR01855">
    <property type="entry name" value="IMP_synth_hisH"/>
    <property type="match status" value="1"/>
</dbReference>
<reference evidence="13" key="1">
    <citation type="journal article" date="2020" name="bioRxiv">
        <title>A rank-normalized archaeal taxonomy based on genome phylogeny resolves widespread incomplete and uneven classifications.</title>
        <authorList>
            <person name="Rinke C."/>
            <person name="Chuvochina M."/>
            <person name="Mussig A.J."/>
            <person name="Chaumeil P.-A."/>
            <person name="Waite D.W."/>
            <person name="Whitman W.B."/>
            <person name="Parks D.H."/>
            <person name="Hugenholtz P."/>
        </authorList>
    </citation>
    <scope>NUCLEOTIDE SEQUENCE</scope>
    <source>
        <strain evidence="13">UBA8838</strain>
    </source>
</reference>
<keyword evidence="10" id="KW-0963">Cytoplasm</keyword>
<feature type="domain" description="Glutamine amidotransferase" evidence="12">
    <location>
        <begin position="12"/>
        <end position="190"/>
    </location>
</feature>
<evidence type="ECO:0000256" key="7">
    <source>
        <dbReference type="ARBA" id="ARBA00023239"/>
    </source>
</evidence>
<evidence type="ECO:0000256" key="6">
    <source>
        <dbReference type="ARBA" id="ARBA00023102"/>
    </source>
</evidence>
<evidence type="ECO:0000256" key="1">
    <source>
        <dbReference type="ARBA" id="ARBA00005091"/>
    </source>
</evidence>
<dbReference type="PROSITE" id="PS51273">
    <property type="entry name" value="GATASE_TYPE_1"/>
    <property type="match status" value="1"/>
</dbReference>
<dbReference type="GO" id="GO:0000105">
    <property type="term" value="P:L-histidine biosynthetic process"/>
    <property type="evidence" value="ECO:0007669"/>
    <property type="project" value="UniProtKB-UniRule"/>
</dbReference>
<keyword evidence="5 10" id="KW-0315">Glutamine amidotransferase</keyword>
<dbReference type="RefSeq" id="WP_052846574.1">
    <property type="nucleotide sequence ID" value="NZ_BAABQO010000003.1"/>
</dbReference>
<dbReference type="OMA" id="WVYFVHS"/>
<dbReference type="AlphaFoldDB" id="A0A832TQJ5"/>
<evidence type="ECO:0000256" key="4">
    <source>
        <dbReference type="ARBA" id="ARBA00022801"/>
    </source>
</evidence>
<proteinExistence type="inferred from homology"/>
<dbReference type="UniPathway" id="UPA00031">
    <property type="reaction ID" value="UER00010"/>
</dbReference>
<comment type="subunit">
    <text evidence="2 10">Heterodimer of HisH and HisF.</text>
</comment>
<evidence type="ECO:0000313" key="13">
    <source>
        <dbReference type="EMBL" id="HII73648.1"/>
    </source>
</evidence>
<dbReference type="InterPro" id="IPR029062">
    <property type="entry name" value="Class_I_gatase-like"/>
</dbReference>
<evidence type="ECO:0000256" key="3">
    <source>
        <dbReference type="ARBA" id="ARBA00022605"/>
    </source>
</evidence>
<dbReference type="GO" id="GO:0004359">
    <property type="term" value="F:glutaminase activity"/>
    <property type="evidence" value="ECO:0007669"/>
    <property type="project" value="UniProtKB-EC"/>
</dbReference>
<feature type="active site" evidence="10 11">
    <location>
        <position position="177"/>
    </location>
</feature>
<gene>
    <name evidence="10 13" type="primary">hisH</name>
    <name evidence="13" type="ORF">HA332_04535</name>
</gene>
<dbReference type="Proteomes" id="UP000646844">
    <property type="component" value="Unassembled WGS sequence"/>
</dbReference>
<dbReference type="Gene3D" id="3.40.50.880">
    <property type="match status" value="1"/>
</dbReference>
<comment type="pathway">
    <text evidence="1 10">Amino-acid biosynthesis; L-histidine biosynthesis; L-histidine from 5-phospho-alpha-D-ribose 1-diphosphate: step 5/9.</text>
</comment>
<keyword evidence="6 10" id="KW-0368">Histidine biosynthesis</keyword>
<dbReference type="GO" id="GO:0000107">
    <property type="term" value="F:imidazoleglycerol-phosphate synthase activity"/>
    <property type="evidence" value="ECO:0007669"/>
    <property type="project" value="UniProtKB-UniRule"/>
</dbReference>
<evidence type="ECO:0000256" key="10">
    <source>
        <dbReference type="HAMAP-Rule" id="MF_00278"/>
    </source>
</evidence>
<dbReference type="InterPro" id="IPR010139">
    <property type="entry name" value="Imidazole-glycPsynth_HisH"/>
</dbReference>
<dbReference type="GO" id="GO:0005737">
    <property type="term" value="C:cytoplasm"/>
    <property type="evidence" value="ECO:0007669"/>
    <property type="project" value="UniProtKB-SubCell"/>
</dbReference>
<evidence type="ECO:0000256" key="9">
    <source>
        <dbReference type="ARBA" id="ARBA00049534"/>
    </source>
</evidence>
<dbReference type="SUPFAM" id="SSF52317">
    <property type="entry name" value="Class I glutamine amidotransferase-like"/>
    <property type="match status" value="1"/>
</dbReference>
<dbReference type="PANTHER" id="PTHR42701:SF1">
    <property type="entry name" value="IMIDAZOLE GLYCEROL PHOSPHATE SYNTHASE SUBUNIT HISH"/>
    <property type="match status" value="1"/>
</dbReference>
<dbReference type="PANTHER" id="PTHR42701">
    <property type="entry name" value="IMIDAZOLE GLYCEROL PHOSPHATE SYNTHASE SUBUNIT HISH"/>
    <property type="match status" value="1"/>
</dbReference>
<comment type="caution">
    <text evidence="13">The sequence shown here is derived from an EMBL/GenBank/DDBJ whole genome shotgun (WGS) entry which is preliminary data.</text>
</comment>
<evidence type="ECO:0000259" key="12">
    <source>
        <dbReference type="Pfam" id="PF00117"/>
    </source>
</evidence>
<dbReference type="GO" id="GO:0016829">
    <property type="term" value="F:lyase activity"/>
    <property type="evidence" value="ECO:0007669"/>
    <property type="project" value="UniProtKB-KW"/>
</dbReference>
<accession>A0A832TQJ5</accession>
<dbReference type="EMBL" id="DUJO01000019">
    <property type="protein sequence ID" value="HII73648.1"/>
    <property type="molecule type" value="Genomic_DNA"/>
</dbReference>
<dbReference type="Pfam" id="PF00117">
    <property type="entry name" value="GATase"/>
    <property type="match status" value="1"/>
</dbReference>
<keyword evidence="7 10" id="KW-0456">Lyase</keyword>
<comment type="subcellular location">
    <subcellularLocation>
        <location evidence="10">Cytoplasm</location>
    </subcellularLocation>
</comment>
<organism evidence="13 14">
    <name type="scientific">Sulfurisphaera tokodaii</name>
    <dbReference type="NCBI Taxonomy" id="111955"/>
    <lineage>
        <taxon>Archaea</taxon>
        <taxon>Thermoproteota</taxon>
        <taxon>Thermoprotei</taxon>
        <taxon>Sulfolobales</taxon>
        <taxon>Sulfolobaceae</taxon>
        <taxon>Sulfurisphaera</taxon>
    </lineage>
</organism>
<dbReference type="PIRSF" id="PIRSF000495">
    <property type="entry name" value="Amidotransf_hisH"/>
    <property type="match status" value="1"/>
</dbReference>
<dbReference type="HAMAP" id="MF_00278">
    <property type="entry name" value="HisH"/>
    <property type="match status" value="1"/>
</dbReference>
<dbReference type="EC" id="3.5.1.2" evidence="10"/>
<comment type="catalytic activity">
    <reaction evidence="9 10">
        <text>L-glutamine + H2O = L-glutamate + NH4(+)</text>
        <dbReference type="Rhea" id="RHEA:15889"/>
        <dbReference type="ChEBI" id="CHEBI:15377"/>
        <dbReference type="ChEBI" id="CHEBI:28938"/>
        <dbReference type="ChEBI" id="CHEBI:29985"/>
        <dbReference type="ChEBI" id="CHEBI:58359"/>
        <dbReference type="EC" id="3.5.1.2"/>
    </reaction>
</comment>
<feature type="active site" evidence="10 11">
    <location>
        <position position="175"/>
    </location>
</feature>
<dbReference type="GeneID" id="1459500"/>
<sequence length="196" mass="21918">MKATLINYGVGNLFSIKAGLERVGFNVKISFLPEGDEDVIVLPGVGAFSAVSSYLNSMKDKFNELRERGVKFLGVCLGMQVMFDEGTEGGLSKGLGWFKGKVDKIHSNVKLPHIGWDKLFVNKDSCNLTEGLDGKYVYYVHSYVAYTNDYVAYSEYGIKYPAIVCNDFAVGTQFHPEKSSVTGKIFLRNFYSWVKR</sequence>
<evidence type="ECO:0000256" key="8">
    <source>
        <dbReference type="ARBA" id="ARBA00047838"/>
    </source>
</evidence>
<feature type="active site" description="Nucleophile" evidence="10 11">
    <location>
        <position position="76"/>
    </location>
</feature>
<evidence type="ECO:0000313" key="14">
    <source>
        <dbReference type="Proteomes" id="UP000646844"/>
    </source>
</evidence>
<keyword evidence="4 10" id="KW-0378">Hydrolase</keyword>